<evidence type="ECO:0000313" key="4">
    <source>
        <dbReference type="Proteomes" id="UP000285317"/>
    </source>
</evidence>
<dbReference type="InterPro" id="IPR036390">
    <property type="entry name" value="WH_DNA-bd_sf"/>
</dbReference>
<dbReference type="PANTHER" id="PTHR33164">
    <property type="entry name" value="TRANSCRIPTIONAL REGULATOR, MARR FAMILY"/>
    <property type="match status" value="1"/>
</dbReference>
<dbReference type="PANTHER" id="PTHR33164:SF99">
    <property type="entry name" value="MARR FAMILY REGULATORY PROTEIN"/>
    <property type="match status" value="1"/>
</dbReference>
<evidence type="ECO:0000313" key="3">
    <source>
        <dbReference type="EMBL" id="AZZ53250.1"/>
    </source>
</evidence>
<gene>
    <name evidence="3" type="ORF">C1I64_15205</name>
</gene>
<protein>
    <recommendedName>
        <fullName evidence="2">HTH marR-type domain-containing protein</fullName>
    </recommendedName>
</protein>
<feature type="compositionally biased region" description="Low complexity" evidence="1">
    <location>
        <begin position="19"/>
        <end position="32"/>
    </location>
</feature>
<accession>A0A3Q9V1Q1</accession>
<dbReference type="AlphaFoldDB" id="A0A3Q9V1Q1"/>
<dbReference type="KEGG" id="rfs:C1I64_15205"/>
<proteinExistence type="predicted"/>
<dbReference type="PROSITE" id="PS50995">
    <property type="entry name" value="HTH_MARR_2"/>
    <property type="match status" value="1"/>
</dbReference>
<evidence type="ECO:0000259" key="2">
    <source>
        <dbReference type="PROSITE" id="PS50995"/>
    </source>
</evidence>
<feature type="region of interest" description="Disordered" evidence="1">
    <location>
        <begin position="1"/>
        <end position="34"/>
    </location>
</feature>
<organism evidence="3 4">
    <name type="scientific">Rathayibacter festucae DSM 15932</name>
    <dbReference type="NCBI Taxonomy" id="1328866"/>
    <lineage>
        <taxon>Bacteria</taxon>
        <taxon>Bacillati</taxon>
        <taxon>Actinomycetota</taxon>
        <taxon>Actinomycetes</taxon>
        <taxon>Micrococcales</taxon>
        <taxon>Microbacteriaceae</taxon>
        <taxon>Rathayibacter</taxon>
    </lineage>
</organism>
<dbReference type="Proteomes" id="UP000285317">
    <property type="component" value="Chromosome"/>
</dbReference>
<dbReference type="InterPro" id="IPR039422">
    <property type="entry name" value="MarR/SlyA-like"/>
</dbReference>
<dbReference type="GO" id="GO:0003700">
    <property type="term" value="F:DNA-binding transcription factor activity"/>
    <property type="evidence" value="ECO:0007669"/>
    <property type="project" value="InterPro"/>
</dbReference>
<sequence length="183" mass="19496">MLRFPDDARGPPRSGCMVGASSRSGRLPSGGRPMDDRPDLFALLARLRTEERSYDARVERRLGIGATDLAALRLIGAGAGRDEIVRAVDLAGAIGLTTAAVSILVDRLSRAGYVDRVLDPSDGRGRILCLTDRAETALGETDERVYGEVRTLTDSVADTESVRFAAILEGLSGIFERGPQPAA</sequence>
<feature type="domain" description="HTH marR-type" evidence="2">
    <location>
        <begin position="37"/>
        <end position="173"/>
    </location>
</feature>
<dbReference type="Gene3D" id="1.10.10.10">
    <property type="entry name" value="Winged helix-like DNA-binding domain superfamily/Winged helix DNA-binding domain"/>
    <property type="match status" value="1"/>
</dbReference>
<dbReference type="Pfam" id="PF12802">
    <property type="entry name" value="MarR_2"/>
    <property type="match status" value="1"/>
</dbReference>
<name>A0A3Q9V1Q1_9MICO</name>
<reference evidence="3 4" key="1">
    <citation type="submission" date="2018-03" db="EMBL/GenBank/DDBJ databases">
        <title>Bacteriophage NCPPB3778 and a type I-E CRISPR drive the evolution of the US Biological Select Agent, Rathayibacter toxicus.</title>
        <authorList>
            <person name="Davis E.W.II."/>
            <person name="Tabima J.F."/>
            <person name="Weisberg A.J."/>
            <person name="Dantas Lopes L."/>
            <person name="Wiseman M.S."/>
            <person name="Wiseman M.S."/>
            <person name="Pupko T."/>
            <person name="Belcher M.S."/>
            <person name="Sechler A.J."/>
            <person name="Tancos M.A."/>
            <person name="Schroeder B.K."/>
            <person name="Murray T.D."/>
            <person name="Luster D.G."/>
            <person name="Schneider W.L."/>
            <person name="Rogers E."/>
            <person name="Andreote F.D."/>
            <person name="Grunwald N.J."/>
            <person name="Putnam M.L."/>
            <person name="Chang J.H."/>
        </authorList>
    </citation>
    <scope>NUCLEOTIDE SEQUENCE [LARGE SCALE GENOMIC DNA]</scope>
    <source>
        <strain evidence="3 4">DSM 15932</strain>
    </source>
</reference>
<dbReference type="SUPFAM" id="SSF46785">
    <property type="entry name" value="Winged helix' DNA-binding domain"/>
    <property type="match status" value="1"/>
</dbReference>
<dbReference type="SMART" id="SM00347">
    <property type="entry name" value="HTH_MARR"/>
    <property type="match status" value="1"/>
</dbReference>
<evidence type="ECO:0000256" key="1">
    <source>
        <dbReference type="SAM" id="MobiDB-lite"/>
    </source>
</evidence>
<feature type="compositionally biased region" description="Basic and acidic residues" evidence="1">
    <location>
        <begin position="1"/>
        <end position="10"/>
    </location>
</feature>
<dbReference type="InterPro" id="IPR036388">
    <property type="entry name" value="WH-like_DNA-bd_sf"/>
</dbReference>
<dbReference type="InterPro" id="IPR000835">
    <property type="entry name" value="HTH_MarR-typ"/>
</dbReference>
<dbReference type="GO" id="GO:0006950">
    <property type="term" value="P:response to stress"/>
    <property type="evidence" value="ECO:0007669"/>
    <property type="project" value="TreeGrafter"/>
</dbReference>
<dbReference type="EMBL" id="CP028137">
    <property type="protein sequence ID" value="AZZ53250.1"/>
    <property type="molecule type" value="Genomic_DNA"/>
</dbReference>